<comment type="caution">
    <text evidence="1">The sequence shown here is derived from an EMBL/GenBank/DDBJ whole genome shotgun (WGS) entry which is preliminary data.</text>
</comment>
<accession>A0ACB9U477</accession>
<protein>
    <submittedName>
        <fullName evidence="1">Uncharacterized protein</fullName>
    </submittedName>
</protein>
<sequence length="318" mass="33842">MAYCDWSRFCYEHIVTLWGGYSIPDTTRPSPAQEALGSSVLPFVPLLLSPQELLPWAPSDVGPCRPVSAASRAPSHAVLPLAQGLSTADLPARNAPSFTPPSEKVLEKMDETCEMKYRVMDSPLGKLEISGCEQGLHGIKLHGGKTPDTRPAEATAPAEQLGGPGAVQPLLQCAAWLDAYFREPAVLEGLPVPALHHPIFQKESFTRQVLWKLLKLVKFGETVSYQQLAALAGNPRAARAVGGAMRSNPIPILIPCHRVVCSSGAMGNYSGGVGVKEWLLVHEGHPARKAARGGGSCATSSWRGALGNTTSSQPSGRD</sequence>
<evidence type="ECO:0000313" key="1">
    <source>
        <dbReference type="EMBL" id="KAI4557732.1"/>
    </source>
</evidence>
<reference evidence="1" key="1">
    <citation type="submission" date="2022-03" db="EMBL/GenBank/DDBJ databases">
        <title>Genomic analyses of argali, domestic sheep and their hybrids provide insights into chromosomal evolution, heterosis and genetic basis of agronomic traits.</title>
        <authorList>
            <person name="Li M."/>
        </authorList>
    </citation>
    <scope>NUCLEOTIDE SEQUENCE</scope>
    <source>
        <strain evidence="1">F1 hybrid</strain>
    </source>
</reference>
<name>A0ACB9U477_9CETA</name>
<keyword evidence="2" id="KW-1185">Reference proteome</keyword>
<proteinExistence type="predicted"/>
<evidence type="ECO:0000313" key="2">
    <source>
        <dbReference type="Proteomes" id="UP001057279"/>
    </source>
</evidence>
<gene>
    <name evidence="1" type="ORF">MJG53_018485</name>
</gene>
<dbReference type="Proteomes" id="UP001057279">
    <property type="component" value="Linkage Group LG24"/>
</dbReference>
<organism evidence="1 2">
    <name type="scientific">Ovis ammon polii x Ovis aries</name>
    <dbReference type="NCBI Taxonomy" id="2918886"/>
    <lineage>
        <taxon>Eukaryota</taxon>
        <taxon>Metazoa</taxon>
        <taxon>Chordata</taxon>
        <taxon>Craniata</taxon>
        <taxon>Vertebrata</taxon>
        <taxon>Euteleostomi</taxon>
        <taxon>Mammalia</taxon>
        <taxon>Eutheria</taxon>
        <taxon>Laurasiatheria</taxon>
        <taxon>Artiodactyla</taxon>
        <taxon>Ruminantia</taxon>
        <taxon>Pecora</taxon>
        <taxon>Bovidae</taxon>
        <taxon>Caprinae</taxon>
        <taxon>Ovis</taxon>
    </lineage>
</organism>
<dbReference type="EMBL" id="CM043049">
    <property type="protein sequence ID" value="KAI4557732.1"/>
    <property type="molecule type" value="Genomic_DNA"/>
</dbReference>